<dbReference type="AlphaFoldDB" id="A0A1V1P9R8"/>
<evidence type="ECO:0000313" key="2">
    <source>
        <dbReference type="Proteomes" id="UP000189670"/>
    </source>
</evidence>
<comment type="caution">
    <text evidence="1">The sequence shown here is derived from an EMBL/GenBank/DDBJ whole genome shotgun (WGS) entry which is preliminary data.</text>
</comment>
<dbReference type="InterPro" id="IPR001343">
    <property type="entry name" value="Hemolysn_Ca-bd"/>
</dbReference>
<dbReference type="Pfam" id="PF00353">
    <property type="entry name" value="HemolysinCabind"/>
    <property type="match status" value="1"/>
</dbReference>
<dbReference type="SUPFAM" id="SSF51120">
    <property type="entry name" value="beta-Roll"/>
    <property type="match status" value="1"/>
</dbReference>
<dbReference type="Gene3D" id="2.150.10.10">
    <property type="entry name" value="Serralysin-like metalloprotease, C-terminal"/>
    <property type="match status" value="1"/>
</dbReference>
<dbReference type="InterPro" id="IPR011049">
    <property type="entry name" value="Serralysin-like_metalloprot_C"/>
</dbReference>
<dbReference type="Proteomes" id="UP000189670">
    <property type="component" value="Unassembled WGS sequence"/>
</dbReference>
<dbReference type="GO" id="GO:0005509">
    <property type="term" value="F:calcium ion binding"/>
    <property type="evidence" value="ECO:0007669"/>
    <property type="project" value="InterPro"/>
</dbReference>
<dbReference type="InterPro" id="IPR019960">
    <property type="entry name" value="T1SS_VCA0849"/>
</dbReference>
<protein>
    <submittedName>
        <fullName evidence="1">Uncharacterized protein</fullName>
    </submittedName>
</protein>
<reference evidence="2" key="1">
    <citation type="submission" date="2012-11" db="EMBL/GenBank/DDBJ databases">
        <authorList>
            <person name="Lucero-Rivera Y.E."/>
            <person name="Tovar-Ramirez D."/>
        </authorList>
    </citation>
    <scope>NUCLEOTIDE SEQUENCE [LARGE SCALE GENOMIC DNA]</scope>
    <source>
        <strain evidence="2">Araruama</strain>
    </source>
</reference>
<accession>A0A1V1P9R8</accession>
<proteinExistence type="predicted"/>
<name>A0A1V1P9R8_9BACT</name>
<dbReference type="PRINTS" id="PR00313">
    <property type="entry name" value="CABNDNGRPT"/>
</dbReference>
<dbReference type="NCBIfam" id="TIGR03661">
    <property type="entry name" value="T1SS_VCA0849"/>
    <property type="match status" value="1"/>
</dbReference>
<organism evidence="1 2">
    <name type="scientific">Candidatus Magnetoglobus multicellularis str. Araruama</name>
    <dbReference type="NCBI Taxonomy" id="890399"/>
    <lineage>
        <taxon>Bacteria</taxon>
        <taxon>Pseudomonadati</taxon>
        <taxon>Thermodesulfobacteriota</taxon>
        <taxon>Desulfobacteria</taxon>
        <taxon>Desulfobacterales</taxon>
        <taxon>Desulfobacteraceae</taxon>
        <taxon>Candidatus Magnetoglobus</taxon>
    </lineage>
</organism>
<gene>
    <name evidence="1" type="ORF">OMM_08080</name>
</gene>
<dbReference type="EMBL" id="ATBP01000260">
    <property type="protein sequence ID" value="ETR71506.1"/>
    <property type="molecule type" value="Genomic_DNA"/>
</dbReference>
<evidence type="ECO:0000313" key="1">
    <source>
        <dbReference type="EMBL" id="ETR71506.1"/>
    </source>
</evidence>
<sequence length="147" mass="15882">MLIGGMGDDTIIGGYENDFIIGGPGEDTLIGCQGRDIFVVNDGDTVIDFNVKDGDVLYLNHLIDHNGHSLSAHIHFELGSDPITTENSTVVRIDSNGDGSGYDDVSVILKNVLFRDSIDLTKLWANGNLHTSSTRPDIQVGLIIKKN</sequence>